<dbReference type="OrthoDB" id="1000879at2759"/>
<dbReference type="InterPro" id="IPR029480">
    <property type="entry name" value="Transpos_assoc"/>
</dbReference>
<proteinExistence type="predicted"/>
<dbReference type="Proteomes" id="UP001165190">
    <property type="component" value="Unassembled WGS sequence"/>
</dbReference>
<reference evidence="2" key="1">
    <citation type="submission" date="2023-05" db="EMBL/GenBank/DDBJ databases">
        <title>Genome and transcriptome analyses reveal genes involved in the formation of fine ridges on petal epidermal cells in Hibiscus trionum.</title>
        <authorList>
            <person name="Koshimizu S."/>
            <person name="Masuda S."/>
            <person name="Ishii T."/>
            <person name="Shirasu K."/>
            <person name="Hoshino A."/>
            <person name="Arita M."/>
        </authorList>
    </citation>
    <scope>NUCLEOTIDE SEQUENCE</scope>
    <source>
        <strain evidence="2">Hamamatsu line</strain>
    </source>
</reference>
<protein>
    <recommendedName>
        <fullName evidence="1">Transposase-associated domain-containing protein</fullName>
    </recommendedName>
</protein>
<dbReference type="Pfam" id="PF13963">
    <property type="entry name" value="Transpos_assoc"/>
    <property type="match status" value="1"/>
</dbReference>
<evidence type="ECO:0000259" key="1">
    <source>
        <dbReference type="Pfam" id="PF13963"/>
    </source>
</evidence>
<comment type="caution">
    <text evidence="2">The sequence shown here is derived from an EMBL/GenBank/DDBJ whole genome shotgun (WGS) entry which is preliminary data.</text>
</comment>
<evidence type="ECO:0000313" key="2">
    <source>
        <dbReference type="EMBL" id="GMJ02239.1"/>
    </source>
</evidence>
<name>A0A9W7IVV3_HIBTR</name>
<evidence type="ECO:0000313" key="3">
    <source>
        <dbReference type="Proteomes" id="UP001165190"/>
    </source>
</evidence>
<keyword evidence="3" id="KW-1185">Reference proteome</keyword>
<organism evidence="2 3">
    <name type="scientific">Hibiscus trionum</name>
    <name type="common">Flower of an hour</name>
    <dbReference type="NCBI Taxonomy" id="183268"/>
    <lineage>
        <taxon>Eukaryota</taxon>
        <taxon>Viridiplantae</taxon>
        <taxon>Streptophyta</taxon>
        <taxon>Embryophyta</taxon>
        <taxon>Tracheophyta</taxon>
        <taxon>Spermatophyta</taxon>
        <taxon>Magnoliopsida</taxon>
        <taxon>eudicotyledons</taxon>
        <taxon>Gunneridae</taxon>
        <taxon>Pentapetalae</taxon>
        <taxon>rosids</taxon>
        <taxon>malvids</taxon>
        <taxon>Malvales</taxon>
        <taxon>Malvaceae</taxon>
        <taxon>Malvoideae</taxon>
        <taxon>Hibiscus</taxon>
    </lineage>
</organism>
<dbReference type="AlphaFoldDB" id="A0A9W7IVV3"/>
<gene>
    <name evidence="2" type="ORF">HRI_003893100</name>
</gene>
<sequence length="184" mass="21420">MDRSWMNLPRVNADYRNGVEYFLNLAFANASQENMILCLCKKCVNINWHIREVVHEHLVVFGFVPSYRKWVFHGELTSRTVSSTSNPHFHHNSHRGSLREDDMEGMLRDAFNMHDYHQSVREDCDIGVTDFTEMGRSGCDEEPNGEASKFYNLLNEMNEPLYEGSKYSKLSFYIPLFHLKCLGG</sequence>
<accession>A0A9W7IVV3</accession>
<feature type="domain" description="Transposase-associated" evidence="1">
    <location>
        <begin position="3"/>
        <end position="75"/>
    </location>
</feature>
<dbReference type="EMBL" id="BSYR01000035">
    <property type="protein sequence ID" value="GMJ02239.1"/>
    <property type="molecule type" value="Genomic_DNA"/>
</dbReference>